<dbReference type="KEGG" id="sal:Sala_0608"/>
<name>Q1GVJ3_SPHAL</name>
<organism evidence="3 4">
    <name type="scientific">Sphingopyxis alaskensis (strain DSM 13593 / LMG 18877 / RB2256)</name>
    <name type="common">Sphingomonas alaskensis</name>
    <dbReference type="NCBI Taxonomy" id="317655"/>
    <lineage>
        <taxon>Bacteria</taxon>
        <taxon>Pseudomonadati</taxon>
        <taxon>Pseudomonadota</taxon>
        <taxon>Alphaproteobacteria</taxon>
        <taxon>Sphingomonadales</taxon>
        <taxon>Sphingomonadaceae</taxon>
        <taxon>Sphingopyxis</taxon>
    </lineage>
</organism>
<evidence type="ECO:0000313" key="4">
    <source>
        <dbReference type="Proteomes" id="UP000006578"/>
    </source>
</evidence>
<dbReference type="Proteomes" id="UP000006578">
    <property type="component" value="Chromosome"/>
</dbReference>
<dbReference type="HOGENOM" id="CLU_1561883_0_0_5"/>
<dbReference type="EMBL" id="CP000356">
    <property type="protein sequence ID" value="ABF52329.1"/>
    <property type="molecule type" value="Genomic_DNA"/>
</dbReference>
<keyword evidence="4" id="KW-1185">Reference proteome</keyword>
<dbReference type="RefSeq" id="WP_011540919.1">
    <property type="nucleotide sequence ID" value="NC_008048.1"/>
</dbReference>
<feature type="compositionally biased region" description="Basic and acidic residues" evidence="1">
    <location>
        <begin position="136"/>
        <end position="149"/>
    </location>
</feature>
<protein>
    <recommendedName>
        <fullName evidence="5">Lipoprotein</fullName>
    </recommendedName>
</protein>
<evidence type="ECO:0008006" key="5">
    <source>
        <dbReference type="Google" id="ProtNLM"/>
    </source>
</evidence>
<feature type="region of interest" description="Disordered" evidence="1">
    <location>
        <begin position="131"/>
        <end position="171"/>
    </location>
</feature>
<proteinExistence type="predicted"/>
<evidence type="ECO:0000256" key="2">
    <source>
        <dbReference type="SAM" id="SignalP"/>
    </source>
</evidence>
<sequence length="171" mass="18925">MRRILSCSIALASSATVLSSCAALPEPPESLAAYWHARTDPHGYVASIGYFTPAQMRDADWEFRRIQNAAGSLCTGYRYAVRRDVQWFKTRPGSHGRCARVIYSFRCMAEADIGKPIPPDALEATRAHIMSQPVEKPLEPDCGEKDSTKIHRPRPQPDAPAHPAGAMPHQQ</sequence>
<feature type="signal peptide" evidence="2">
    <location>
        <begin position="1"/>
        <end position="22"/>
    </location>
</feature>
<reference evidence="3 4" key="1">
    <citation type="journal article" date="2009" name="Proc. Natl. Acad. Sci. U.S.A.">
        <title>The genomic basis of trophic strategy in marine bacteria.</title>
        <authorList>
            <person name="Lauro F.M."/>
            <person name="McDougald D."/>
            <person name="Thomas T."/>
            <person name="Williams T.J."/>
            <person name="Egan S."/>
            <person name="Rice S."/>
            <person name="DeMaere M.Z."/>
            <person name="Ting L."/>
            <person name="Ertan H."/>
            <person name="Johnson J."/>
            <person name="Ferriera S."/>
            <person name="Lapidus A."/>
            <person name="Anderson I."/>
            <person name="Kyrpides N."/>
            <person name="Munk A.C."/>
            <person name="Detter C."/>
            <person name="Han C.S."/>
            <person name="Brown M.V."/>
            <person name="Robb F.T."/>
            <person name="Kjelleberg S."/>
            <person name="Cavicchioli R."/>
        </authorList>
    </citation>
    <scope>NUCLEOTIDE SEQUENCE [LARGE SCALE GENOMIC DNA]</scope>
    <source>
        <strain evidence="4">DSM 13593 / LMG 18877 / RB2256</strain>
    </source>
</reference>
<dbReference type="STRING" id="317655.Sala_0608"/>
<keyword evidence="2" id="KW-0732">Signal</keyword>
<accession>Q1GVJ3</accession>
<dbReference type="PROSITE" id="PS51257">
    <property type="entry name" value="PROKAR_LIPOPROTEIN"/>
    <property type="match status" value="1"/>
</dbReference>
<evidence type="ECO:0000256" key="1">
    <source>
        <dbReference type="SAM" id="MobiDB-lite"/>
    </source>
</evidence>
<feature type="chain" id="PRO_5004189657" description="Lipoprotein" evidence="2">
    <location>
        <begin position="23"/>
        <end position="171"/>
    </location>
</feature>
<dbReference type="OrthoDB" id="7450816at2"/>
<gene>
    <name evidence="3" type="ordered locus">Sala_0608</name>
</gene>
<dbReference type="AlphaFoldDB" id="Q1GVJ3"/>
<evidence type="ECO:0000313" key="3">
    <source>
        <dbReference type="EMBL" id="ABF52329.1"/>
    </source>
</evidence>